<dbReference type="PANTHER" id="PTHR45991">
    <property type="entry name" value="PACHYTENE CHECKPOINT PROTEIN 2"/>
    <property type="match status" value="1"/>
</dbReference>
<dbReference type="InterPro" id="IPR003959">
    <property type="entry name" value="ATPase_AAA_core"/>
</dbReference>
<name>A0A444Z596_ARAHY</name>
<keyword evidence="3" id="KW-0539">Nucleus</keyword>
<dbReference type="GO" id="GO:0005634">
    <property type="term" value="C:nucleus"/>
    <property type="evidence" value="ECO:0007669"/>
    <property type="project" value="UniProtKB-SubCell"/>
</dbReference>
<keyword evidence="2" id="KW-0067">ATP-binding</keyword>
<dbReference type="GO" id="GO:0051598">
    <property type="term" value="P:meiotic recombination checkpoint signaling"/>
    <property type="evidence" value="ECO:0007669"/>
    <property type="project" value="TreeGrafter"/>
</dbReference>
<protein>
    <recommendedName>
        <fullName evidence="3">Pachytene checkpoint protein 2 homolog</fullName>
    </recommendedName>
</protein>
<evidence type="ECO:0000313" key="6">
    <source>
        <dbReference type="Proteomes" id="UP000289738"/>
    </source>
</evidence>
<evidence type="ECO:0000313" key="5">
    <source>
        <dbReference type="EMBL" id="RYR09340.1"/>
    </source>
</evidence>
<evidence type="ECO:0000259" key="4">
    <source>
        <dbReference type="Pfam" id="PF00004"/>
    </source>
</evidence>
<keyword evidence="3" id="KW-0469">Meiosis</keyword>
<dbReference type="AlphaFoldDB" id="A0A444Z596"/>
<reference evidence="5 6" key="1">
    <citation type="submission" date="2019-01" db="EMBL/GenBank/DDBJ databases">
        <title>Sequencing of cultivated peanut Arachis hypogaea provides insights into genome evolution and oil improvement.</title>
        <authorList>
            <person name="Chen X."/>
        </authorList>
    </citation>
    <scope>NUCLEOTIDE SEQUENCE [LARGE SCALE GENOMIC DNA]</scope>
    <source>
        <strain evidence="6">cv. Fuhuasheng</strain>
        <tissue evidence="5">Leaves</tissue>
    </source>
</reference>
<dbReference type="GO" id="GO:0005524">
    <property type="term" value="F:ATP binding"/>
    <property type="evidence" value="ECO:0007669"/>
    <property type="project" value="UniProtKB-KW"/>
</dbReference>
<dbReference type="InterPro" id="IPR027417">
    <property type="entry name" value="P-loop_NTPase"/>
</dbReference>
<dbReference type="Pfam" id="PF00004">
    <property type="entry name" value="AAA"/>
    <property type="match status" value="1"/>
</dbReference>
<keyword evidence="6" id="KW-1185">Reference proteome</keyword>
<evidence type="ECO:0000256" key="3">
    <source>
        <dbReference type="RuleBase" id="RU369050"/>
    </source>
</evidence>
<dbReference type="PANTHER" id="PTHR45991:SF1">
    <property type="entry name" value="PACHYTENE CHECKPOINT PROTEIN 2 HOMOLOG"/>
    <property type="match status" value="1"/>
</dbReference>
<dbReference type="InterPro" id="IPR044539">
    <property type="entry name" value="Pch2-like"/>
</dbReference>
<comment type="similarity">
    <text evidence="3">Belongs to the AAA ATPase family. PCH2 subfamily.</text>
</comment>
<accession>A0A444Z596</accession>
<dbReference type="Proteomes" id="UP000289738">
    <property type="component" value="Chromosome B05"/>
</dbReference>
<dbReference type="SUPFAM" id="SSF52540">
    <property type="entry name" value="P-loop containing nucleoside triphosphate hydrolases"/>
    <property type="match status" value="1"/>
</dbReference>
<gene>
    <name evidence="5" type="ORF">Ahy_B05g077614</name>
</gene>
<dbReference type="GO" id="GO:0016887">
    <property type="term" value="F:ATP hydrolysis activity"/>
    <property type="evidence" value="ECO:0007669"/>
    <property type="project" value="InterPro"/>
</dbReference>
<evidence type="ECO:0000256" key="2">
    <source>
        <dbReference type="ARBA" id="ARBA00022840"/>
    </source>
</evidence>
<comment type="subcellular location">
    <subcellularLocation>
        <location evidence="3">Nucleus</location>
    </subcellularLocation>
</comment>
<dbReference type="EMBL" id="SDMP01000015">
    <property type="protein sequence ID" value="RYR09340.1"/>
    <property type="molecule type" value="Genomic_DNA"/>
</dbReference>
<organism evidence="5 6">
    <name type="scientific">Arachis hypogaea</name>
    <name type="common">Peanut</name>
    <dbReference type="NCBI Taxonomy" id="3818"/>
    <lineage>
        <taxon>Eukaryota</taxon>
        <taxon>Viridiplantae</taxon>
        <taxon>Streptophyta</taxon>
        <taxon>Embryophyta</taxon>
        <taxon>Tracheophyta</taxon>
        <taxon>Spermatophyta</taxon>
        <taxon>Magnoliopsida</taxon>
        <taxon>eudicotyledons</taxon>
        <taxon>Gunneridae</taxon>
        <taxon>Pentapetalae</taxon>
        <taxon>rosids</taxon>
        <taxon>fabids</taxon>
        <taxon>Fabales</taxon>
        <taxon>Fabaceae</taxon>
        <taxon>Papilionoideae</taxon>
        <taxon>50 kb inversion clade</taxon>
        <taxon>dalbergioids sensu lato</taxon>
        <taxon>Dalbergieae</taxon>
        <taxon>Pterocarpus clade</taxon>
        <taxon>Arachis</taxon>
    </lineage>
</organism>
<comment type="function">
    <text evidence="3">Plays a key role in chromosome recombination during meiosis.</text>
</comment>
<feature type="domain" description="ATPase AAA-type core" evidence="4">
    <location>
        <begin position="30"/>
        <end position="91"/>
    </location>
</feature>
<proteinExistence type="inferred from homology"/>
<sequence length="116" mass="12609">MLYCCTKCTIVFPCCLGCKTFSKDSRNGKEESNLVFVLIDEVESLAAVRKAAISSSEPDVRKTVVNALLTQIDKLISSPNVIILITSNITTAIGKPKSKLPFLQLLALGLTLYLIC</sequence>
<dbReference type="Gene3D" id="3.40.50.300">
    <property type="entry name" value="P-loop containing nucleotide triphosphate hydrolases"/>
    <property type="match status" value="1"/>
</dbReference>
<dbReference type="GO" id="GO:0005694">
    <property type="term" value="C:chromosome"/>
    <property type="evidence" value="ECO:0007669"/>
    <property type="project" value="TreeGrafter"/>
</dbReference>
<comment type="caution">
    <text evidence="5">The sequence shown here is derived from an EMBL/GenBank/DDBJ whole genome shotgun (WGS) entry which is preliminary data.</text>
</comment>
<dbReference type="STRING" id="3818.A0A444Z596"/>
<keyword evidence="1" id="KW-0547">Nucleotide-binding</keyword>
<dbReference type="GO" id="GO:0007131">
    <property type="term" value="P:reciprocal meiotic recombination"/>
    <property type="evidence" value="ECO:0007669"/>
    <property type="project" value="UniProtKB-UniRule"/>
</dbReference>
<evidence type="ECO:0000256" key="1">
    <source>
        <dbReference type="ARBA" id="ARBA00022741"/>
    </source>
</evidence>